<dbReference type="Proteomes" id="UP000240418">
    <property type="component" value="Unassembled WGS sequence"/>
</dbReference>
<feature type="compositionally biased region" description="Acidic residues" evidence="2">
    <location>
        <begin position="25"/>
        <end position="37"/>
    </location>
</feature>
<keyword evidence="3" id="KW-1133">Transmembrane helix</keyword>
<sequence>MSTSDKNNKPADDQVETDASKTDAIEDAEIVEDSPDAVEERSDNTVENTEAGDGVAGDVEAEDSKTVHSEDNVVSEEVADDANAELSTEEEQSGENVVAGPEPVAELTPEPRTVEKIVERKGGFVPMVLGGLIAAGIGFGVAVYFGEQLGLGADTQEALTALREQAAEQEVSLEEIKTGQMQVAGTAQQALDGVSGISTLNDTATALGVRIDELAGAVATFDARLTDIEKRPLNEGLSAAAIAAYEREVEDLKALVAEQKAEAAELKDNAALSAQAALARSAVTRIIAALDSGAAYRAAIVDFGSATGGSVPDVLESHADTGVITLAALLEAYPESARAALAKARTDKVDEAEGNTLGNFLKTHLGARSVEPKEGTDTDAILSRTEAALREGRLADALSELDTLAEGPKSVMAEWRATANTRLAATQAAEELAQRLNTN</sequence>
<dbReference type="OrthoDB" id="7659420at2"/>
<evidence type="ECO:0000313" key="5">
    <source>
        <dbReference type="Proteomes" id="UP000240418"/>
    </source>
</evidence>
<evidence type="ECO:0000256" key="3">
    <source>
        <dbReference type="SAM" id="Phobius"/>
    </source>
</evidence>
<evidence type="ECO:0008006" key="6">
    <source>
        <dbReference type="Google" id="ProtNLM"/>
    </source>
</evidence>
<feature type="compositionally biased region" description="Basic and acidic residues" evidence="2">
    <location>
        <begin position="1"/>
        <end position="24"/>
    </location>
</feature>
<evidence type="ECO:0000313" key="4">
    <source>
        <dbReference type="EMBL" id="PSL15090.1"/>
    </source>
</evidence>
<evidence type="ECO:0000256" key="1">
    <source>
        <dbReference type="SAM" id="Coils"/>
    </source>
</evidence>
<feature type="transmembrane region" description="Helical" evidence="3">
    <location>
        <begin position="124"/>
        <end position="146"/>
    </location>
</feature>
<proteinExistence type="predicted"/>
<feature type="compositionally biased region" description="Acidic residues" evidence="2">
    <location>
        <begin position="73"/>
        <end position="93"/>
    </location>
</feature>
<keyword evidence="1" id="KW-0175">Coiled coil</keyword>
<gene>
    <name evidence="4" type="ORF">CLV88_1269</name>
</gene>
<name>A0A2P8F044_9RHOB</name>
<dbReference type="AlphaFoldDB" id="A0A2P8F044"/>
<dbReference type="RefSeq" id="WP_106610531.1">
    <property type="nucleotide sequence ID" value="NZ_PYGJ01000026.1"/>
</dbReference>
<protein>
    <recommendedName>
        <fullName evidence="6">Inner membrane protein</fullName>
    </recommendedName>
</protein>
<keyword evidence="3" id="KW-0812">Transmembrane</keyword>
<keyword evidence="5" id="KW-1185">Reference proteome</keyword>
<feature type="coiled-coil region" evidence="1">
    <location>
        <begin position="242"/>
        <end position="269"/>
    </location>
</feature>
<feature type="compositionally biased region" description="Basic and acidic residues" evidence="2">
    <location>
        <begin position="62"/>
        <end position="71"/>
    </location>
</feature>
<evidence type="ECO:0000256" key="2">
    <source>
        <dbReference type="SAM" id="MobiDB-lite"/>
    </source>
</evidence>
<keyword evidence="3" id="KW-0472">Membrane</keyword>
<dbReference type="EMBL" id="PYGJ01000026">
    <property type="protein sequence ID" value="PSL15090.1"/>
    <property type="molecule type" value="Genomic_DNA"/>
</dbReference>
<accession>A0A2P8F044</accession>
<feature type="region of interest" description="Disordered" evidence="2">
    <location>
        <begin position="1"/>
        <end position="109"/>
    </location>
</feature>
<organism evidence="4 5">
    <name type="scientific">Shimia abyssi</name>
    <dbReference type="NCBI Taxonomy" id="1662395"/>
    <lineage>
        <taxon>Bacteria</taxon>
        <taxon>Pseudomonadati</taxon>
        <taxon>Pseudomonadota</taxon>
        <taxon>Alphaproteobacteria</taxon>
        <taxon>Rhodobacterales</taxon>
        <taxon>Roseobacteraceae</taxon>
    </lineage>
</organism>
<comment type="caution">
    <text evidence="4">The sequence shown here is derived from an EMBL/GenBank/DDBJ whole genome shotgun (WGS) entry which is preliminary data.</text>
</comment>
<reference evidence="4 5" key="1">
    <citation type="submission" date="2018-03" db="EMBL/GenBank/DDBJ databases">
        <title>Genomic Encyclopedia of Archaeal and Bacterial Type Strains, Phase II (KMG-II): from individual species to whole genera.</title>
        <authorList>
            <person name="Goeker M."/>
        </authorList>
    </citation>
    <scope>NUCLEOTIDE SEQUENCE [LARGE SCALE GENOMIC DNA]</scope>
    <source>
        <strain evidence="4 5">DSM 100673</strain>
    </source>
</reference>